<reference evidence="2" key="1">
    <citation type="submission" date="2020-07" db="EMBL/GenBank/DDBJ databases">
        <title>A long reads based de novo assembly of the rainbow trout Arlee double haploid line genome.</title>
        <authorList>
            <person name="Gao G."/>
            <person name="Palti Y."/>
        </authorList>
    </citation>
    <scope>NUCLEOTIDE SEQUENCE [LARGE SCALE GENOMIC DNA]</scope>
</reference>
<reference evidence="2" key="2">
    <citation type="submission" date="2025-08" db="UniProtKB">
        <authorList>
            <consortium name="Ensembl"/>
        </authorList>
    </citation>
    <scope>IDENTIFICATION</scope>
</reference>
<accession>A0A8C7Q233</accession>
<proteinExistence type="predicted"/>
<dbReference type="AlphaFoldDB" id="A0A8C7Q233"/>
<dbReference type="Ensembl" id="ENSOMYT00000033342.2">
    <property type="protein sequence ID" value="ENSOMYP00000030586.2"/>
    <property type="gene ID" value="ENSOMYG00000014343.2"/>
</dbReference>
<name>A0A8C7Q233_ONCMY</name>
<dbReference type="Proteomes" id="UP000694395">
    <property type="component" value="Chromosome 9"/>
</dbReference>
<keyword evidence="3" id="KW-1185">Reference proteome</keyword>
<dbReference type="GeneTree" id="ENSGT00500000044852"/>
<sequence length="172" mass="19354">YSLGFYGYCECVKEKKWCADINVVDEVRGKSIMDWALKTGRFEVLQRLRFLQAHPIAEQFCDSYVIEWPELKELVAKAMIPKTLTQRLKDSLTISLPKDPQDNGVMDHLVKMTTSIHSPLVSTGCRPLCPTSPPELGKRRLSKEPAKATTSVLSSDGRGSETPHSQFCLLIE</sequence>
<reference evidence="2" key="3">
    <citation type="submission" date="2025-09" db="UniProtKB">
        <authorList>
            <consortium name="Ensembl"/>
        </authorList>
    </citation>
    <scope>IDENTIFICATION</scope>
</reference>
<evidence type="ECO:0000256" key="1">
    <source>
        <dbReference type="SAM" id="MobiDB-lite"/>
    </source>
</evidence>
<feature type="compositionally biased region" description="Basic and acidic residues" evidence="1">
    <location>
        <begin position="136"/>
        <end position="146"/>
    </location>
</feature>
<evidence type="ECO:0000313" key="2">
    <source>
        <dbReference type="Ensembl" id="ENSOMYP00000030586.2"/>
    </source>
</evidence>
<organism evidence="2 3">
    <name type="scientific">Oncorhynchus mykiss</name>
    <name type="common">Rainbow trout</name>
    <name type="synonym">Salmo gairdneri</name>
    <dbReference type="NCBI Taxonomy" id="8022"/>
    <lineage>
        <taxon>Eukaryota</taxon>
        <taxon>Metazoa</taxon>
        <taxon>Chordata</taxon>
        <taxon>Craniata</taxon>
        <taxon>Vertebrata</taxon>
        <taxon>Euteleostomi</taxon>
        <taxon>Actinopterygii</taxon>
        <taxon>Neopterygii</taxon>
        <taxon>Teleostei</taxon>
        <taxon>Protacanthopterygii</taxon>
        <taxon>Salmoniformes</taxon>
        <taxon>Salmonidae</taxon>
        <taxon>Salmoninae</taxon>
        <taxon>Oncorhynchus</taxon>
    </lineage>
</organism>
<protein>
    <submittedName>
        <fullName evidence="2">Uncharacterized protein</fullName>
    </submittedName>
</protein>
<evidence type="ECO:0000313" key="3">
    <source>
        <dbReference type="Proteomes" id="UP000694395"/>
    </source>
</evidence>
<feature type="region of interest" description="Disordered" evidence="1">
    <location>
        <begin position="132"/>
        <end position="164"/>
    </location>
</feature>